<evidence type="ECO:0000256" key="2">
    <source>
        <dbReference type="ARBA" id="ARBA00022723"/>
    </source>
</evidence>
<evidence type="ECO:0000256" key="4">
    <source>
        <dbReference type="PIRSR" id="PIRSR600898-1"/>
    </source>
</evidence>
<keyword evidence="5" id="KW-0560">Oxidoreductase</keyword>
<dbReference type="VEuPathDB" id="FungiDB:CLCR_08504"/>
<reference evidence="8" key="1">
    <citation type="submission" date="2015-07" db="EMBL/GenBank/DDBJ databases">
        <authorList>
            <person name="Teixeira M.M."/>
            <person name="Souza R.C."/>
            <person name="Almeida L.G."/>
            <person name="Vicente V.A."/>
            <person name="de Hoog S."/>
            <person name="Bocca A.L."/>
            <person name="de Almeida S.R."/>
            <person name="Vasconcelos A.T."/>
            <person name="Felipe M.S."/>
        </authorList>
    </citation>
    <scope>NUCLEOTIDE SEQUENCE [LARGE SCALE GENOMIC DNA]</scope>
    <source>
        <strain evidence="8">KSF</strain>
    </source>
</reference>
<dbReference type="PANTHER" id="PTHR28657:SF10">
    <property type="entry name" value="INDOLEAMINE 2,3-DIOXYGENASE"/>
    <property type="match status" value="1"/>
</dbReference>
<evidence type="ECO:0000256" key="3">
    <source>
        <dbReference type="ARBA" id="ARBA00023004"/>
    </source>
</evidence>
<keyword evidence="5 7" id="KW-0223">Dioxygenase</keyword>
<dbReference type="GO" id="GO:0019441">
    <property type="term" value="P:L-tryptophan catabolic process to kynurenine"/>
    <property type="evidence" value="ECO:0007669"/>
    <property type="project" value="UniProtKB-UniRule"/>
</dbReference>
<organism evidence="7 8">
    <name type="scientific">Cladophialophora carrionii</name>
    <dbReference type="NCBI Taxonomy" id="86049"/>
    <lineage>
        <taxon>Eukaryota</taxon>
        <taxon>Fungi</taxon>
        <taxon>Dikarya</taxon>
        <taxon>Ascomycota</taxon>
        <taxon>Pezizomycotina</taxon>
        <taxon>Eurotiomycetes</taxon>
        <taxon>Chaetothyriomycetidae</taxon>
        <taxon>Chaetothyriales</taxon>
        <taxon>Herpotrichiellaceae</taxon>
        <taxon>Cladophialophora</taxon>
    </lineage>
</organism>
<comment type="similarity">
    <text evidence="1 5">Belongs to the indoleamine 2,3-dioxygenase family.</text>
</comment>
<comment type="function">
    <text evidence="5">Produces N-formyl-kynurenine through the oxidation of tryptophan.</text>
</comment>
<evidence type="ECO:0000256" key="5">
    <source>
        <dbReference type="RuleBase" id="RU369119"/>
    </source>
</evidence>
<proteinExistence type="inferred from homology"/>
<gene>
    <name evidence="7" type="primary">BNA2</name>
    <name evidence="7" type="ORF">CLCR_08504</name>
</gene>
<dbReference type="GO" id="GO:0033754">
    <property type="term" value="F:indoleamine 2,3-dioxygenase activity"/>
    <property type="evidence" value="ECO:0007669"/>
    <property type="project" value="UniProtKB-EC"/>
</dbReference>
<dbReference type="VEuPathDB" id="FungiDB:G647_06079"/>
<comment type="catalytic activity">
    <reaction evidence="5">
        <text>L-tryptophan + O2 = N-formyl-L-kynurenine</text>
        <dbReference type="Rhea" id="RHEA:24536"/>
        <dbReference type="ChEBI" id="CHEBI:15379"/>
        <dbReference type="ChEBI" id="CHEBI:57912"/>
        <dbReference type="ChEBI" id="CHEBI:58629"/>
    </reaction>
</comment>
<keyword evidence="2 4" id="KW-0479">Metal-binding</keyword>
<comment type="caution">
    <text evidence="7">The sequence shown here is derived from an EMBL/GenBank/DDBJ whole genome shotgun (WGS) entry which is preliminary data.</text>
</comment>
<keyword evidence="8" id="KW-1185">Reference proteome</keyword>
<dbReference type="OrthoDB" id="540174at2759"/>
<dbReference type="Proteomes" id="UP000094526">
    <property type="component" value="Unassembled WGS sequence"/>
</dbReference>
<keyword evidence="3 4" id="KW-0408">Iron</keyword>
<keyword evidence="4 5" id="KW-0349">Heme</keyword>
<sequence>MRERLEDFLHRYGVSPRKGFLPDGEPLRRLCDPYYEPWEDLVADLPRHILDERARWKIDELPILDPARLISQAEWRRAYVILGFLTHAYIWGGEEPSERLPPQLTCPFLAVSEHLGLPPTATFSTLSLWNFRLESPDKDPIKAENLRSLLSFTDTGDEEWFYMISTAIEAKGAPLISTMLRCIEAVDANNDCVVLSGLRSITSGIQDIGKLLQRMHERCDPQVFYHNVRPFCAGTKGMAAAGLPRGVFYDQGKGQGQWRQYSGGSNAQSSLIQLFDIFLSVDHNTPGRQEPSQPTSVVARVRAKGYLQVGHAIKRPASGASFQVDSNPLQEMRDYMPKPHRDFLSAVEQSSNVRDYVLTNATTLSAELVAAYNDAVAALANLRNIHIQIVARYIVMPSRSPPAPYIASRKWKNLATACSKKSAEEADGNTSMTRQLHGTGGTSVMPFLKKTRDETARTTIPADCTTRS</sequence>
<evidence type="ECO:0000313" key="7">
    <source>
        <dbReference type="EMBL" id="OCT52055.1"/>
    </source>
</evidence>
<accession>A0A1C1CU86</accession>
<evidence type="ECO:0000313" key="8">
    <source>
        <dbReference type="Proteomes" id="UP000094526"/>
    </source>
</evidence>
<feature type="binding site" description="proximal binding residue" evidence="4">
    <location>
        <position position="386"/>
    </location>
    <ligand>
        <name>heme b</name>
        <dbReference type="ChEBI" id="CHEBI:60344"/>
    </ligand>
    <ligandPart>
        <name>Fe</name>
        <dbReference type="ChEBI" id="CHEBI:18248"/>
    </ligandPart>
</feature>
<protein>
    <recommendedName>
        <fullName evidence="5">Indoleamine 2,3-dioxygenase</fullName>
        <ecNumber evidence="5">1.13.11.52</ecNumber>
    </recommendedName>
</protein>
<dbReference type="InterPro" id="IPR000898">
    <property type="entry name" value="Indolamine_dOase"/>
</dbReference>
<dbReference type="AlphaFoldDB" id="A0A1C1CU86"/>
<dbReference type="GO" id="GO:0020037">
    <property type="term" value="F:heme binding"/>
    <property type="evidence" value="ECO:0007669"/>
    <property type="project" value="UniProtKB-UniRule"/>
</dbReference>
<dbReference type="EC" id="1.13.11.52" evidence="5"/>
<dbReference type="GO" id="GO:0005737">
    <property type="term" value="C:cytoplasm"/>
    <property type="evidence" value="ECO:0007669"/>
    <property type="project" value="TreeGrafter"/>
</dbReference>
<evidence type="ECO:0000256" key="6">
    <source>
        <dbReference type="SAM" id="MobiDB-lite"/>
    </source>
</evidence>
<dbReference type="InterPro" id="IPR037217">
    <property type="entry name" value="Trp/Indoleamine_2_3_dOase-like"/>
</dbReference>
<dbReference type="PROSITE" id="PS00876">
    <property type="entry name" value="IDO_1"/>
    <property type="match status" value="1"/>
</dbReference>
<dbReference type="Gene3D" id="1.20.58.480">
    <property type="match status" value="1"/>
</dbReference>
<dbReference type="GO" id="GO:0034354">
    <property type="term" value="P:'de novo' NAD+ biosynthetic process from L-tryptophan"/>
    <property type="evidence" value="ECO:0007669"/>
    <property type="project" value="TreeGrafter"/>
</dbReference>
<feature type="region of interest" description="Disordered" evidence="6">
    <location>
        <begin position="422"/>
        <end position="468"/>
    </location>
</feature>
<name>A0A1C1CU86_9EURO</name>
<dbReference type="SUPFAM" id="SSF140959">
    <property type="entry name" value="Indolic compounds 2,3-dioxygenase-like"/>
    <property type="match status" value="1"/>
</dbReference>
<dbReference type="PANTHER" id="PTHR28657">
    <property type="entry name" value="INDOLEAMINE 2,3-DIOXYGENASE"/>
    <property type="match status" value="1"/>
</dbReference>
<dbReference type="Pfam" id="PF01231">
    <property type="entry name" value="IDO"/>
    <property type="match status" value="1"/>
</dbReference>
<dbReference type="eggNOG" id="ENOG502RZ6X">
    <property type="taxonomic scope" value="Eukaryota"/>
</dbReference>
<dbReference type="GO" id="GO:0046872">
    <property type="term" value="F:metal ion binding"/>
    <property type="evidence" value="ECO:0007669"/>
    <property type="project" value="UniProtKB-UniRule"/>
</dbReference>
<evidence type="ECO:0000256" key="1">
    <source>
        <dbReference type="ARBA" id="ARBA00007119"/>
    </source>
</evidence>
<dbReference type="STRING" id="86049.A0A1C1CU86"/>
<dbReference type="EMBL" id="LGRB01000009">
    <property type="protein sequence ID" value="OCT52055.1"/>
    <property type="molecule type" value="Genomic_DNA"/>
</dbReference>